<protein>
    <submittedName>
        <fullName evidence="1">Uncharacterized protein</fullName>
    </submittedName>
</protein>
<organism evidence="1 2">
    <name type="scientific">Plasmodium brasilianum</name>
    <dbReference type="NCBI Taxonomy" id="5824"/>
    <lineage>
        <taxon>Eukaryota</taxon>
        <taxon>Sar</taxon>
        <taxon>Alveolata</taxon>
        <taxon>Apicomplexa</taxon>
        <taxon>Aconoidasida</taxon>
        <taxon>Haemosporida</taxon>
        <taxon>Plasmodiidae</taxon>
        <taxon>Plasmodium</taxon>
        <taxon>Plasmodium (Plasmodium)</taxon>
    </lineage>
</organism>
<comment type="caution">
    <text evidence="1">The sequence shown here is derived from an EMBL/GenBank/DDBJ whole genome shotgun (WGS) entry which is preliminary data.</text>
</comment>
<keyword evidence="2" id="KW-1185">Reference proteome</keyword>
<evidence type="ECO:0000313" key="2">
    <source>
        <dbReference type="Proteomes" id="UP001056978"/>
    </source>
</evidence>
<gene>
    <name evidence="1" type="ORF">MKS88_003977</name>
</gene>
<dbReference type="Proteomes" id="UP001056978">
    <property type="component" value="Chromosome 11"/>
</dbReference>
<accession>A0ACB9Y898</accession>
<proteinExistence type="predicted"/>
<dbReference type="EMBL" id="CM043779">
    <property type="protein sequence ID" value="KAI4837501.1"/>
    <property type="molecule type" value="Genomic_DNA"/>
</dbReference>
<name>A0ACB9Y898_PLABR</name>
<evidence type="ECO:0000313" key="1">
    <source>
        <dbReference type="EMBL" id="KAI4837501.1"/>
    </source>
</evidence>
<reference evidence="1" key="1">
    <citation type="submission" date="2022-06" db="EMBL/GenBank/DDBJ databases">
        <title>The First Complete Genome of the Simian Malaria Parasite Plasmodium brasilianum.</title>
        <authorList>
            <person name="Bajic M."/>
            <person name="Ravishankar S."/>
        </authorList>
    </citation>
    <scope>NUCLEOTIDE SEQUENCE</scope>
    <source>
        <strain evidence="1">Bolivian I</strain>
    </source>
</reference>
<sequence length="283" mass="34187">MKQKILFLSIIKISEFILLPWTWHLDNDMSLFMKFIKKNYNLGKILDVKTNRILEKYKENKDSRTVCLNKYITNYESNEKKDISNNEKKVKEKTKQSNGNSVNPERHKQHMKNITYMFETKKYSRMERKIFKELDYIDFLQNNKAVVYKLFRKIVFKKYRARICLPLFLFLFLLVSILLDFSCNYGIIGWLLKVLQDTLGANWSKPLHFFLQNLKLDFLWRTSKVTIDSIEKDWTFITKPFLGYIIYFIPFLILGITTILGIAYYHKKVKKYQTIKFRKRQNI</sequence>